<accession>A0A849H6E3</accession>
<sequence length="281" mass="29713">MGIASGAAADIGGDGTGDGVRIKVFTAQELKDLKASAMVAKAKKAPIQYEYTAVANCPNEEPGSTNADAFCPSAAAFCANNTPEQGLGPSVKLYRREVDAAGKPQGGWEQYGITCFPQFAPGASPTLTMELILAAFHDTKFAVPTVQIQPKGNVTLVTLPTYFQVVWPEAGFEPDEVDKPDPATVAGFNVEIRPVLKSVNYIYGDGSSSGPTESLGGPYPEGDVTKEYPKAGTFQVRADVTYGGQFRVNGGQWIDIPDVVVIQGTPEPLQVKTAKARLVTH</sequence>
<protein>
    <recommendedName>
        <fullName evidence="3">PKD domain-containing protein</fullName>
    </recommendedName>
</protein>
<reference evidence="1 2" key="1">
    <citation type="submission" date="2020-04" db="EMBL/GenBank/DDBJ databases">
        <title>Knoellia sp. isolate from air conditioner.</title>
        <authorList>
            <person name="Chea S."/>
            <person name="Kim D.-U."/>
        </authorList>
    </citation>
    <scope>NUCLEOTIDE SEQUENCE [LARGE SCALE GENOMIC DNA]</scope>
    <source>
        <strain evidence="1 2">DB2414S</strain>
    </source>
</reference>
<dbReference type="Proteomes" id="UP000588586">
    <property type="component" value="Unassembled WGS sequence"/>
</dbReference>
<dbReference type="AlphaFoldDB" id="A0A849H6E3"/>
<dbReference type="EMBL" id="JABEPQ010000001">
    <property type="protein sequence ID" value="NNM45390.1"/>
    <property type="molecule type" value="Genomic_DNA"/>
</dbReference>
<proteinExistence type="predicted"/>
<name>A0A849H6E3_9MICO</name>
<gene>
    <name evidence="1" type="ORF">HJG52_05135</name>
</gene>
<keyword evidence="2" id="KW-1185">Reference proteome</keyword>
<comment type="caution">
    <text evidence="1">The sequence shown here is derived from an EMBL/GenBank/DDBJ whole genome shotgun (WGS) entry which is preliminary data.</text>
</comment>
<evidence type="ECO:0000313" key="2">
    <source>
        <dbReference type="Proteomes" id="UP000588586"/>
    </source>
</evidence>
<evidence type="ECO:0000313" key="1">
    <source>
        <dbReference type="EMBL" id="NNM45390.1"/>
    </source>
</evidence>
<organism evidence="1 2">
    <name type="scientific">Knoellia koreensis</name>
    <dbReference type="NCBI Taxonomy" id="2730921"/>
    <lineage>
        <taxon>Bacteria</taxon>
        <taxon>Bacillati</taxon>
        <taxon>Actinomycetota</taxon>
        <taxon>Actinomycetes</taxon>
        <taxon>Micrococcales</taxon>
        <taxon>Intrasporangiaceae</taxon>
        <taxon>Knoellia</taxon>
    </lineage>
</organism>
<evidence type="ECO:0008006" key="3">
    <source>
        <dbReference type="Google" id="ProtNLM"/>
    </source>
</evidence>
<dbReference type="RefSeq" id="WP_171242420.1">
    <property type="nucleotide sequence ID" value="NZ_JABEPQ010000001.1"/>
</dbReference>